<keyword evidence="6" id="KW-1185">Reference proteome</keyword>
<proteinExistence type="inferred from homology"/>
<evidence type="ECO:0000256" key="3">
    <source>
        <dbReference type="HAMAP-Rule" id="MF_01384"/>
    </source>
</evidence>
<sequence length="279" mass="29905">MHAALSQPPEPSPRLQRASGAGRIAVGTRDGRTVLSTLYQEGCAKIRLPNTHSPALEAVLINTAGGLTGGDDLSWTVEAAPGARLALTTQACERVYRTTGPTARVETRLSVGAGAHVDWLPQETILFENSALDRRIEIDLDERASLTAIEAILLGRDAMGEEACHARLSDSWRIRRKGRLVHAEATRLAGHPAFERDAPSLLAGMRAFASLVHIAPDAERRLPAIRARLAGDPRIAASAEGERLVIRAMAQSGLALRRMIVPIVADLSGAGSLPRLWHS</sequence>
<dbReference type="GO" id="GO:0016151">
    <property type="term" value="F:nickel cation binding"/>
    <property type="evidence" value="ECO:0007669"/>
    <property type="project" value="UniProtKB-UniRule"/>
</dbReference>
<gene>
    <name evidence="3" type="primary">ureD</name>
    <name evidence="5" type="ORF">VE25_05170</name>
</gene>
<dbReference type="PANTHER" id="PTHR33643:SF1">
    <property type="entry name" value="UREASE ACCESSORY PROTEIN D"/>
    <property type="match status" value="1"/>
</dbReference>
<organism evidence="5 6">
    <name type="scientific">Devosia geojensis</name>
    <dbReference type="NCBI Taxonomy" id="443610"/>
    <lineage>
        <taxon>Bacteria</taxon>
        <taxon>Pseudomonadati</taxon>
        <taxon>Pseudomonadota</taxon>
        <taxon>Alphaproteobacteria</taxon>
        <taxon>Hyphomicrobiales</taxon>
        <taxon>Devosiaceae</taxon>
        <taxon>Devosia</taxon>
    </lineage>
</organism>
<accession>A0A0F5FXC2</accession>
<evidence type="ECO:0000313" key="5">
    <source>
        <dbReference type="EMBL" id="KKB12832.1"/>
    </source>
</evidence>
<reference evidence="5 6" key="1">
    <citation type="submission" date="2015-03" db="EMBL/GenBank/DDBJ databases">
        <authorList>
            <person name="Hassan Y.I."/>
            <person name="Lepp D."/>
            <person name="Li X.-Z."/>
            <person name="Zhou T."/>
        </authorList>
    </citation>
    <scope>NUCLEOTIDE SEQUENCE [LARGE SCALE GENOMIC DNA]</scope>
    <source>
        <strain evidence="5 6">BD-c194</strain>
    </source>
</reference>
<keyword evidence="3" id="KW-0996">Nickel insertion</keyword>
<dbReference type="PATRIC" id="fig|443610.3.peg.3584"/>
<comment type="subunit">
    <text evidence="3">UreD, UreF and UreG form a complex that acts as a GTP-hydrolysis-dependent molecular chaperone, activating the urease apoprotein by helping to assemble the nickel containing metallocenter of UreC. The UreE protein probably delivers the nickel.</text>
</comment>
<dbReference type="PANTHER" id="PTHR33643">
    <property type="entry name" value="UREASE ACCESSORY PROTEIN D"/>
    <property type="match status" value="1"/>
</dbReference>
<comment type="function">
    <text evidence="3">Required for maturation of urease via the functional incorporation of the urease nickel metallocenter.</text>
</comment>
<name>A0A0F5FXC2_9HYPH</name>
<evidence type="ECO:0000256" key="1">
    <source>
        <dbReference type="ARBA" id="ARBA00007177"/>
    </source>
</evidence>
<dbReference type="AlphaFoldDB" id="A0A0F5FXC2"/>
<evidence type="ECO:0000313" key="6">
    <source>
        <dbReference type="Proteomes" id="UP000033632"/>
    </source>
</evidence>
<dbReference type="Proteomes" id="UP000033632">
    <property type="component" value="Unassembled WGS sequence"/>
</dbReference>
<dbReference type="EMBL" id="JZEX01000057">
    <property type="protein sequence ID" value="KKB12832.1"/>
    <property type="molecule type" value="Genomic_DNA"/>
</dbReference>
<protein>
    <recommendedName>
        <fullName evidence="3">Urease accessory protein UreD</fullName>
    </recommendedName>
</protein>
<dbReference type="InterPro" id="IPR002669">
    <property type="entry name" value="UreD"/>
</dbReference>
<keyword evidence="2 3" id="KW-0143">Chaperone</keyword>
<comment type="similarity">
    <text evidence="1 3">Belongs to the UreD family.</text>
</comment>
<dbReference type="STRING" id="443610.VE25_05170"/>
<dbReference type="GO" id="GO:0005737">
    <property type="term" value="C:cytoplasm"/>
    <property type="evidence" value="ECO:0007669"/>
    <property type="project" value="UniProtKB-SubCell"/>
</dbReference>
<evidence type="ECO:0000256" key="2">
    <source>
        <dbReference type="ARBA" id="ARBA00023186"/>
    </source>
</evidence>
<dbReference type="RefSeq" id="WP_046107531.1">
    <property type="nucleotide sequence ID" value="NZ_JZEX01000057.1"/>
</dbReference>
<feature type="region of interest" description="Disordered" evidence="4">
    <location>
        <begin position="1"/>
        <end position="21"/>
    </location>
</feature>
<evidence type="ECO:0000256" key="4">
    <source>
        <dbReference type="SAM" id="MobiDB-lite"/>
    </source>
</evidence>
<dbReference type="HAMAP" id="MF_01384">
    <property type="entry name" value="UreD"/>
    <property type="match status" value="1"/>
</dbReference>
<dbReference type="Pfam" id="PF01774">
    <property type="entry name" value="UreD"/>
    <property type="match status" value="1"/>
</dbReference>
<keyword evidence="3" id="KW-0963">Cytoplasm</keyword>
<comment type="caution">
    <text evidence="5">The sequence shown here is derived from an EMBL/GenBank/DDBJ whole genome shotgun (WGS) entry which is preliminary data.</text>
</comment>
<comment type="subcellular location">
    <subcellularLocation>
        <location evidence="3">Cytoplasm</location>
    </subcellularLocation>
</comment>
<dbReference type="OrthoDB" id="9798842at2"/>